<evidence type="ECO:0000256" key="5">
    <source>
        <dbReference type="ARBA" id="ARBA00007383"/>
    </source>
</evidence>
<feature type="binding site" evidence="14 15">
    <location>
        <position position="25"/>
    </location>
    <ligand>
        <name>a divalent metal cation</name>
        <dbReference type="ChEBI" id="CHEBI:60240"/>
    </ligand>
</feature>
<keyword evidence="12 14" id="KW-0378">Hydrolase</keyword>
<dbReference type="PANTHER" id="PTHR10954:SF18">
    <property type="entry name" value="RIBONUCLEASE HII"/>
    <property type="match status" value="1"/>
</dbReference>
<evidence type="ECO:0000256" key="8">
    <source>
        <dbReference type="ARBA" id="ARBA00022490"/>
    </source>
</evidence>
<evidence type="ECO:0000259" key="17">
    <source>
        <dbReference type="PROSITE" id="PS51975"/>
    </source>
</evidence>
<dbReference type="EMBL" id="FWDM01000007">
    <property type="protein sequence ID" value="SLM10817.1"/>
    <property type="molecule type" value="Genomic_DNA"/>
</dbReference>
<dbReference type="InterPro" id="IPR001352">
    <property type="entry name" value="RNase_HII/HIII"/>
</dbReference>
<comment type="cofactor">
    <cofactor evidence="2">
        <name>Mg(2+)</name>
        <dbReference type="ChEBI" id="CHEBI:18420"/>
    </cofactor>
</comment>
<keyword evidence="11 14" id="KW-0255">Endonuclease</keyword>
<dbReference type="PANTHER" id="PTHR10954">
    <property type="entry name" value="RIBONUCLEASE H2 SUBUNIT A"/>
    <property type="match status" value="1"/>
</dbReference>
<gene>
    <name evidence="14 18" type="primary">rnhB</name>
    <name evidence="18" type="ORF">SPIROBIBN47_150130</name>
</gene>
<dbReference type="AlphaFoldDB" id="A0A3P3XH13"/>
<reference evidence="18" key="1">
    <citation type="submission" date="2017-02" db="EMBL/GenBank/DDBJ databases">
        <authorList>
            <person name="Regsiter A."/>
            <person name="William W."/>
        </authorList>
    </citation>
    <scope>NUCLEOTIDE SEQUENCE</scope>
    <source>
        <strain evidence="18">Bib</strain>
    </source>
</reference>
<feature type="domain" description="RNase H type-2" evidence="17">
    <location>
        <begin position="19"/>
        <end position="213"/>
    </location>
</feature>
<comment type="catalytic activity">
    <reaction evidence="1 14 15 16">
        <text>Endonucleolytic cleavage to 5'-phosphomonoester.</text>
        <dbReference type="EC" id="3.1.26.4"/>
    </reaction>
</comment>
<evidence type="ECO:0000256" key="11">
    <source>
        <dbReference type="ARBA" id="ARBA00022759"/>
    </source>
</evidence>
<comment type="function">
    <text evidence="3 14 16">Endonuclease that specifically degrades the RNA of RNA-DNA hybrids.</text>
</comment>
<evidence type="ECO:0000256" key="13">
    <source>
        <dbReference type="ARBA" id="ARBA00023211"/>
    </source>
</evidence>
<dbReference type="GO" id="GO:0006298">
    <property type="term" value="P:mismatch repair"/>
    <property type="evidence" value="ECO:0007669"/>
    <property type="project" value="TreeGrafter"/>
</dbReference>
<evidence type="ECO:0000256" key="1">
    <source>
        <dbReference type="ARBA" id="ARBA00000077"/>
    </source>
</evidence>
<organism evidence="18">
    <name type="scientific">uncultured spirochete</name>
    <dbReference type="NCBI Taxonomy" id="156406"/>
    <lineage>
        <taxon>Bacteria</taxon>
        <taxon>Pseudomonadati</taxon>
        <taxon>Spirochaetota</taxon>
        <taxon>Spirochaetia</taxon>
        <taxon>Spirochaetales</taxon>
        <taxon>environmental samples</taxon>
    </lineage>
</organism>
<comment type="similarity">
    <text evidence="5 14 16">Belongs to the RNase HII family.</text>
</comment>
<feature type="binding site" evidence="14 15">
    <location>
        <position position="117"/>
    </location>
    <ligand>
        <name>a divalent metal cation</name>
        <dbReference type="ChEBI" id="CHEBI:60240"/>
    </ligand>
</feature>
<keyword evidence="8 14" id="KW-0963">Cytoplasm</keyword>
<evidence type="ECO:0000256" key="9">
    <source>
        <dbReference type="ARBA" id="ARBA00022722"/>
    </source>
</evidence>
<evidence type="ECO:0000313" key="18">
    <source>
        <dbReference type="EMBL" id="SLM10817.1"/>
    </source>
</evidence>
<evidence type="ECO:0000256" key="6">
    <source>
        <dbReference type="ARBA" id="ARBA00012180"/>
    </source>
</evidence>
<dbReference type="HAMAP" id="MF_00052_B">
    <property type="entry name" value="RNase_HII_B"/>
    <property type="match status" value="1"/>
</dbReference>
<protein>
    <recommendedName>
        <fullName evidence="7 14">Ribonuclease HII</fullName>
        <shortName evidence="14">RNase HII</shortName>
        <ecNumber evidence="6 14">3.1.26.4</ecNumber>
    </recommendedName>
</protein>
<dbReference type="EC" id="3.1.26.4" evidence="6 14"/>
<dbReference type="GO" id="GO:0032299">
    <property type="term" value="C:ribonuclease H2 complex"/>
    <property type="evidence" value="ECO:0007669"/>
    <property type="project" value="TreeGrafter"/>
</dbReference>
<evidence type="ECO:0000256" key="15">
    <source>
        <dbReference type="PROSITE-ProRule" id="PRU01319"/>
    </source>
</evidence>
<dbReference type="Pfam" id="PF01351">
    <property type="entry name" value="RNase_HII"/>
    <property type="match status" value="1"/>
</dbReference>
<dbReference type="GO" id="GO:0043137">
    <property type="term" value="P:DNA replication, removal of RNA primer"/>
    <property type="evidence" value="ECO:0007669"/>
    <property type="project" value="TreeGrafter"/>
</dbReference>
<evidence type="ECO:0000256" key="12">
    <source>
        <dbReference type="ARBA" id="ARBA00022801"/>
    </source>
</evidence>
<dbReference type="Gene3D" id="3.30.420.10">
    <property type="entry name" value="Ribonuclease H-like superfamily/Ribonuclease H"/>
    <property type="match status" value="1"/>
</dbReference>
<dbReference type="InterPro" id="IPR012337">
    <property type="entry name" value="RNaseH-like_sf"/>
</dbReference>
<dbReference type="GO" id="GO:0005737">
    <property type="term" value="C:cytoplasm"/>
    <property type="evidence" value="ECO:0007669"/>
    <property type="project" value="UniProtKB-SubCell"/>
</dbReference>
<keyword evidence="9 14" id="KW-0540">Nuclease</keyword>
<sequence>MKKSTNYCTFETVLKIPVHLVCGIDEAGRGPLAGPVAAAAAILSPDFPMEILNDSKRMSKARRENAFQVITEKALDWSVGWATVEEIEQRNILGATLLAMERAFQGLRKMPALVVVDGIFTPTLMADGAAVEAATMPKADGVVPAVMAASILAKVARDHCMDCLDQTMPGYGFRVHKGYPTRLHREAIAALGPSRYHRLSFQLLAQESPLLFDPSGE</sequence>
<dbReference type="GO" id="GO:0003723">
    <property type="term" value="F:RNA binding"/>
    <property type="evidence" value="ECO:0007669"/>
    <property type="project" value="UniProtKB-UniRule"/>
</dbReference>
<dbReference type="InterPro" id="IPR024567">
    <property type="entry name" value="RNase_HII/HIII_dom"/>
</dbReference>
<comment type="cofactor">
    <cofactor evidence="14 15">
        <name>Mn(2+)</name>
        <dbReference type="ChEBI" id="CHEBI:29035"/>
    </cofactor>
    <cofactor evidence="14 15">
        <name>Mg(2+)</name>
        <dbReference type="ChEBI" id="CHEBI:18420"/>
    </cofactor>
    <text evidence="14 15">Manganese or magnesium. Binds 1 divalent metal ion per monomer in the absence of substrate. May bind a second metal ion after substrate binding.</text>
</comment>
<dbReference type="InterPro" id="IPR036397">
    <property type="entry name" value="RNaseH_sf"/>
</dbReference>
<evidence type="ECO:0000256" key="14">
    <source>
        <dbReference type="HAMAP-Rule" id="MF_00052"/>
    </source>
</evidence>
<evidence type="ECO:0000256" key="10">
    <source>
        <dbReference type="ARBA" id="ARBA00022723"/>
    </source>
</evidence>
<evidence type="ECO:0000256" key="16">
    <source>
        <dbReference type="RuleBase" id="RU003515"/>
    </source>
</evidence>
<dbReference type="NCBIfam" id="NF000595">
    <property type="entry name" value="PRK00015.1-3"/>
    <property type="match status" value="1"/>
</dbReference>
<keyword evidence="13 14" id="KW-0464">Manganese</keyword>
<dbReference type="GO" id="GO:0030145">
    <property type="term" value="F:manganese ion binding"/>
    <property type="evidence" value="ECO:0007669"/>
    <property type="project" value="UniProtKB-UniRule"/>
</dbReference>
<name>A0A3P3XH13_9SPIR</name>
<feature type="binding site" evidence="14 15">
    <location>
        <position position="26"/>
    </location>
    <ligand>
        <name>a divalent metal cation</name>
        <dbReference type="ChEBI" id="CHEBI:60240"/>
    </ligand>
</feature>
<dbReference type="CDD" id="cd07182">
    <property type="entry name" value="RNase_HII_bacteria_HII_like"/>
    <property type="match status" value="1"/>
</dbReference>
<accession>A0A3P3XH13</accession>
<evidence type="ECO:0000256" key="4">
    <source>
        <dbReference type="ARBA" id="ARBA00004496"/>
    </source>
</evidence>
<keyword evidence="10 14" id="KW-0479">Metal-binding</keyword>
<dbReference type="InterPro" id="IPR022898">
    <property type="entry name" value="RNase_HII"/>
</dbReference>
<proteinExistence type="inferred from homology"/>
<comment type="subcellular location">
    <subcellularLocation>
        <location evidence="4 14">Cytoplasm</location>
    </subcellularLocation>
</comment>
<evidence type="ECO:0000256" key="2">
    <source>
        <dbReference type="ARBA" id="ARBA00001946"/>
    </source>
</evidence>
<evidence type="ECO:0000256" key="3">
    <source>
        <dbReference type="ARBA" id="ARBA00004065"/>
    </source>
</evidence>
<dbReference type="SUPFAM" id="SSF53098">
    <property type="entry name" value="Ribonuclease H-like"/>
    <property type="match status" value="1"/>
</dbReference>
<evidence type="ECO:0000256" key="7">
    <source>
        <dbReference type="ARBA" id="ARBA00019179"/>
    </source>
</evidence>
<dbReference type="PROSITE" id="PS51975">
    <property type="entry name" value="RNASE_H_2"/>
    <property type="match status" value="1"/>
</dbReference>
<dbReference type="GO" id="GO:0004523">
    <property type="term" value="F:RNA-DNA hybrid ribonuclease activity"/>
    <property type="evidence" value="ECO:0007669"/>
    <property type="project" value="UniProtKB-UniRule"/>
</dbReference>